<dbReference type="Proteomes" id="UP000214596">
    <property type="component" value="Unassembled WGS sequence"/>
</dbReference>
<sequence>NRLSRVDYVEGVPYGTAETYRMTLTRTNDGFKVSYRNGEKFVEQAVKGANANIVEMQNSDSQYVGFFASRNAKMTVSNVDLQLAAADTVDAP</sequence>
<evidence type="ECO:0000313" key="2">
    <source>
        <dbReference type="EMBL" id="OXE28543.1"/>
    </source>
</evidence>
<protein>
    <recommendedName>
        <fullName evidence="1">Pectate disaccharide-lyase-like N-terminal domain-containing protein</fullName>
    </recommendedName>
</protein>
<dbReference type="EMBL" id="NIXT01004237">
    <property type="protein sequence ID" value="OXE28543.1"/>
    <property type="molecule type" value="Genomic_DNA"/>
</dbReference>
<feature type="non-terminal residue" evidence="2">
    <location>
        <position position="1"/>
    </location>
</feature>
<dbReference type="AlphaFoldDB" id="A0A227J0B2"/>
<accession>A0A227J0B2</accession>
<comment type="caution">
    <text evidence="2">The sequence shown here is derived from an EMBL/GenBank/DDBJ whole genome shotgun (WGS) entry which is preliminary data.</text>
</comment>
<gene>
    <name evidence="2" type="ORF">CA163_33350</name>
</gene>
<evidence type="ECO:0000259" key="1">
    <source>
        <dbReference type="Pfam" id="PF25849"/>
    </source>
</evidence>
<name>A0A227J0B2_VIBPH</name>
<evidence type="ECO:0000313" key="3">
    <source>
        <dbReference type="Proteomes" id="UP000214596"/>
    </source>
</evidence>
<feature type="domain" description="Pectate disaccharide-lyase-like N-terminal" evidence="1">
    <location>
        <begin position="2"/>
        <end position="85"/>
    </location>
</feature>
<organism evidence="2 3">
    <name type="scientific">Vibrio parahaemolyticus</name>
    <dbReference type="NCBI Taxonomy" id="670"/>
    <lineage>
        <taxon>Bacteria</taxon>
        <taxon>Pseudomonadati</taxon>
        <taxon>Pseudomonadota</taxon>
        <taxon>Gammaproteobacteria</taxon>
        <taxon>Vibrionales</taxon>
        <taxon>Vibrionaceae</taxon>
        <taxon>Vibrio</taxon>
    </lineage>
</organism>
<dbReference type="Pfam" id="PF25849">
    <property type="entry name" value="PelX_N"/>
    <property type="match status" value="1"/>
</dbReference>
<dbReference type="InterPro" id="IPR058953">
    <property type="entry name" value="PelX-like_N"/>
</dbReference>
<feature type="non-terminal residue" evidence="2">
    <location>
        <position position="92"/>
    </location>
</feature>
<proteinExistence type="predicted"/>
<reference evidence="2 3" key="1">
    <citation type="journal article" date="2017" name="Appl. Environ. Microbiol.">
        <title>Parallel evolution of two clades of a major Atlantic endemic Vibrio parahaemolyticus pathogen lineage by independent acquisition of related pathogenicity islands.</title>
        <authorList>
            <person name="Xu F."/>
            <person name="Gonzalez-Escalona N."/>
            <person name="Drees K.P."/>
            <person name="Sebra R.P."/>
            <person name="Cooper V.S."/>
            <person name="Jones S.H."/>
            <person name="Whistler C.A."/>
        </authorList>
    </citation>
    <scope>NUCLEOTIDE SEQUENCE [LARGE SCALE GENOMIC DNA]</scope>
    <source>
        <strain evidence="2 3">MAVP-3</strain>
    </source>
</reference>